<keyword evidence="2" id="KW-1185">Reference proteome</keyword>
<sequence>MSDKSFYPNRRVKDEQKLEKWVNTPIKSYEEKAIKEPSVRITSYLPQSMHEHILTEVLPSLQGQKLNKDGRMKAYTITDYIRDLVVQDLAKRAKETE</sequence>
<gene>
    <name evidence="1" type="ORF">HCT48_08275</name>
</gene>
<protein>
    <submittedName>
        <fullName evidence="1">Uncharacterized protein</fullName>
    </submittedName>
</protein>
<evidence type="ECO:0000313" key="2">
    <source>
        <dbReference type="Proteomes" id="UP000778951"/>
    </source>
</evidence>
<dbReference type="AlphaFoldDB" id="A0A968GGR7"/>
<comment type="caution">
    <text evidence="1">The sequence shown here is derived from an EMBL/GenBank/DDBJ whole genome shotgun (WGS) entry which is preliminary data.</text>
</comment>
<dbReference type="RefSeq" id="WP_167696520.1">
    <property type="nucleotide sequence ID" value="NZ_CP118183.1"/>
</dbReference>
<accession>A0A968GGR7</accession>
<reference evidence="1" key="1">
    <citation type="submission" date="2020-03" db="EMBL/GenBank/DDBJ databases">
        <title>Spirochaetal bacteria isolated from arthropods constitute a novel genus Entomospira genus novum within the order Spirochaetales.</title>
        <authorList>
            <person name="Grana-Miraglia L."/>
            <person name="Sikutova S."/>
            <person name="Fingerle V."/>
            <person name="Sing A."/>
            <person name="Castillo-Ramirez S."/>
            <person name="Margos G."/>
            <person name="Rudolf I."/>
        </authorList>
    </citation>
    <scope>NUCLEOTIDE SEQUENCE</scope>
    <source>
        <strain evidence="1">BR149</strain>
    </source>
</reference>
<evidence type="ECO:0000313" key="1">
    <source>
        <dbReference type="EMBL" id="NIZ70203.1"/>
    </source>
</evidence>
<name>A0A968GGR7_9SPIO</name>
<organism evidence="1 2">
    <name type="scientific">Entomospira culicis</name>
    <dbReference type="NCBI Taxonomy" id="2719989"/>
    <lineage>
        <taxon>Bacteria</taxon>
        <taxon>Pseudomonadati</taxon>
        <taxon>Spirochaetota</taxon>
        <taxon>Spirochaetia</taxon>
        <taxon>Spirochaetales</taxon>
        <taxon>Spirochaetaceae</taxon>
        <taxon>Entomospira</taxon>
    </lineage>
</organism>
<proteinExistence type="predicted"/>
<dbReference type="Proteomes" id="UP000778951">
    <property type="component" value="Unassembled WGS sequence"/>
</dbReference>
<dbReference type="EMBL" id="JAATLM010000003">
    <property type="protein sequence ID" value="NIZ70203.1"/>
    <property type="molecule type" value="Genomic_DNA"/>
</dbReference>